<dbReference type="Proteomes" id="UP000321947">
    <property type="component" value="Unassembled WGS sequence"/>
</dbReference>
<protein>
    <submittedName>
        <fullName evidence="2">Uncharacterized protein</fullName>
    </submittedName>
</protein>
<feature type="region of interest" description="Disordered" evidence="1">
    <location>
        <begin position="134"/>
        <end position="190"/>
    </location>
</feature>
<evidence type="ECO:0000313" key="2">
    <source>
        <dbReference type="EMBL" id="TYK18867.1"/>
    </source>
</evidence>
<dbReference type="SMART" id="SM00614">
    <property type="entry name" value="ZnF_BED"/>
    <property type="match status" value="1"/>
</dbReference>
<proteinExistence type="predicted"/>
<organism evidence="2 3">
    <name type="scientific">Cucumis melo var. makuwa</name>
    <name type="common">Oriental melon</name>
    <dbReference type="NCBI Taxonomy" id="1194695"/>
    <lineage>
        <taxon>Eukaryota</taxon>
        <taxon>Viridiplantae</taxon>
        <taxon>Streptophyta</taxon>
        <taxon>Embryophyta</taxon>
        <taxon>Tracheophyta</taxon>
        <taxon>Spermatophyta</taxon>
        <taxon>Magnoliopsida</taxon>
        <taxon>eudicotyledons</taxon>
        <taxon>Gunneridae</taxon>
        <taxon>Pentapetalae</taxon>
        <taxon>rosids</taxon>
        <taxon>fabids</taxon>
        <taxon>Cucurbitales</taxon>
        <taxon>Cucurbitaceae</taxon>
        <taxon>Benincaseae</taxon>
        <taxon>Cucumis</taxon>
    </lineage>
</organism>
<name>A0A5D3D5N8_CUCMM</name>
<evidence type="ECO:0000313" key="3">
    <source>
        <dbReference type="Proteomes" id="UP000321947"/>
    </source>
</evidence>
<accession>A0A5D3D5N8</accession>
<evidence type="ECO:0000256" key="1">
    <source>
        <dbReference type="SAM" id="MobiDB-lite"/>
    </source>
</evidence>
<feature type="compositionally biased region" description="Polar residues" evidence="1">
    <location>
        <begin position="139"/>
        <end position="171"/>
    </location>
</feature>
<sequence>MPNATSYQRIEHPPSTSLNATNHLQVSSVTDNHRPPSSLKLLARRRWHFLNLEPLKEHRRRLVVLEVETMLGELSPMPRNADANATVFIQGVVTYVPQVSWISNATVDVLGEYVSLEAKLLRRKLHYVRDGSCKKETMETSSGQHSETSPSLSPNPAPSTNNATGTVSSSEPPLPDKKRARASKKTTSTEWDHFTKLEKNSSRCTCNYCDKEYCCEILLHVELAHYESH</sequence>
<gene>
    <name evidence="2" type="ORF">E5676_scaffold204G00690</name>
</gene>
<reference evidence="2 3" key="1">
    <citation type="submission" date="2019-08" db="EMBL/GenBank/DDBJ databases">
        <title>Draft genome sequences of two oriental melons (Cucumis melo L. var makuwa).</title>
        <authorList>
            <person name="Kwon S.-Y."/>
        </authorList>
    </citation>
    <scope>NUCLEOTIDE SEQUENCE [LARGE SCALE GENOMIC DNA]</scope>
    <source>
        <strain evidence="3">cv. Chang Bougi</strain>
        <tissue evidence="2">Leaf</tissue>
    </source>
</reference>
<dbReference type="AlphaFoldDB" id="A0A5D3D5N8"/>
<dbReference type="EMBL" id="SSTD01007443">
    <property type="protein sequence ID" value="TYK18867.1"/>
    <property type="molecule type" value="Genomic_DNA"/>
</dbReference>
<comment type="caution">
    <text evidence="2">The sequence shown here is derived from an EMBL/GenBank/DDBJ whole genome shotgun (WGS) entry which is preliminary data.</text>
</comment>